<evidence type="ECO:0000313" key="11">
    <source>
        <dbReference type="Proteomes" id="UP001283212"/>
    </source>
</evidence>
<sequence>MIPDVSWVTVWGYGSDIRATQKMLIVRDKSAKTAYPLSSLQHLLVVGGHTLETAAISHLIANNISVSFFDIHGEPVGSIRPFGGDACPLRSAQKNLPIHSSAMSVITSAVKSRMMYLNELASGRDDGLFYKGELEILSDASRELEFLITLPELGRIFTLTRNMYYEILSRTVAPEFGYHRREKPPYVDPINAMFAHGYAVLYASISVAAAGAGLDPEIGALYGSVVPTGKNRGGCVLDIMEPLMTPMVDRVVVGMATEDRLSHRYEVSSRCIMSERLMKEFNLRLAESVDSAVINRNVRMYADAVSNGGSGMSF</sequence>
<keyword evidence="3 9" id="KW-0255">Endonuclease</keyword>
<dbReference type="Gene3D" id="1.20.120.920">
    <property type="entry name" value="CRISPR-associated endonuclease Cas1, C-terminal domain"/>
    <property type="match status" value="1"/>
</dbReference>
<protein>
    <recommendedName>
        <fullName evidence="9">CRISPR-associated endonuclease Cas1</fullName>
        <ecNumber evidence="9">3.1.-.-</ecNumber>
    </recommendedName>
</protein>
<keyword evidence="6 9" id="KW-0051">Antiviral defense</keyword>
<evidence type="ECO:0000256" key="8">
    <source>
        <dbReference type="ARBA" id="ARBA00023211"/>
    </source>
</evidence>
<dbReference type="InterPro" id="IPR042206">
    <property type="entry name" value="CRISPR-assoc_Cas1_C"/>
</dbReference>
<comment type="caution">
    <text evidence="9">Lacks conserved residue(s) required for the propagation of feature annotation.</text>
</comment>
<dbReference type="GO" id="GO:0004519">
    <property type="term" value="F:endonuclease activity"/>
    <property type="evidence" value="ECO:0007669"/>
    <property type="project" value="UniProtKB-UniRule"/>
</dbReference>
<organism evidence="10 11">
    <name type="scientific">Methanorbis rubei</name>
    <dbReference type="NCBI Taxonomy" id="3028300"/>
    <lineage>
        <taxon>Archaea</taxon>
        <taxon>Methanobacteriati</taxon>
        <taxon>Methanobacteriota</taxon>
        <taxon>Stenosarchaea group</taxon>
        <taxon>Methanomicrobia</taxon>
        <taxon>Methanomicrobiales</taxon>
        <taxon>Methanocorpusculaceae</taxon>
        <taxon>Methanorbis</taxon>
    </lineage>
</organism>
<dbReference type="GO" id="GO:0051607">
    <property type="term" value="P:defense response to virus"/>
    <property type="evidence" value="ECO:0007669"/>
    <property type="project" value="UniProtKB-UniRule"/>
</dbReference>
<name>A0AAE4SCV3_9EURY</name>
<reference evidence="10 11" key="1">
    <citation type="submission" date="2023-06" db="EMBL/GenBank/DDBJ databases">
        <title>Genome sequence of Methancorpusculaceae sp. Cs1.</title>
        <authorList>
            <person name="Protasov E."/>
            <person name="Platt K."/>
            <person name="Poehlein A."/>
            <person name="Daniel R."/>
            <person name="Brune A."/>
        </authorList>
    </citation>
    <scope>NUCLEOTIDE SEQUENCE [LARGE SCALE GENOMIC DNA]</scope>
    <source>
        <strain evidence="10 11">Cs1</strain>
    </source>
</reference>
<evidence type="ECO:0000313" key="10">
    <source>
        <dbReference type="EMBL" id="MDV0442880.1"/>
    </source>
</evidence>
<evidence type="ECO:0000256" key="5">
    <source>
        <dbReference type="ARBA" id="ARBA00022842"/>
    </source>
</evidence>
<dbReference type="GO" id="GO:0003677">
    <property type="term" value="F:DNA binding"/>
    <property type="evidence" value="ECO:0007669"/>
    <property type="project" value="UniProtKB-KW"/>
</dbReference>
<dbReference type="Gene3D" id="3.100.10.20">
    <property type="entry name" value="CRISPR-associated endonuclease Cas1, N-terminal domain"/>
    <property type="match status" value="1"/>
</dbReference>
<keyword evidence="4 9" id="KW-0378">Hydrolase</keyword>
<accession>A0AAE4SCV3</accession>
<dbReference type="GO" id="GO:0016787">
    <property type="term" value="F:hydrolase activity"/>
    <property type="evidence" value="ECO:0007669"/>
    <property type="project" value="UniProtKB-KW"/>
</dbReference>
<dbReference type="HAMAP" id="MF_01470">
    <property type="entry name" value="Cas1"/>
    <property type="match status" value="1"/>
</dbReference>
<dbReference type="PANTHER" id="PTHR34353:SF2">
    <property type="entry name" value="CRISPR-ASSOCIATED ENDONUCLEASE CAS1 1"/>
    <property type="match status" value="1"/>
</dbReference>
<dbReference type="CDD" id="cd09634">
    <property type="entry name" value="Cas1_I-II-III"/>
    <property type="match status" value="1"/>
</dbReference>
<keyword evidence="7 9" id="KW-0238">DNA-binding</keyword>
<dbReference type="EMBL" id="JAWDKB010000001">
    <property type="protein sequence ID" value="MDV0442880.1"/>
    <property type="molecule type" value="Genomic_DNA"/>
</dbReference>
<dbReference type="InterPro" id="IPR042211">
    <property type="entry name" value="CRISPR-assoc_Cas1_N"/>
</dbReference>
<comment type="cofactor">
    <cofactor evidence="9">
        <name>Mg(2+)</name>
        <dbReference type="ChEBI" id="CHEBI:18420"/>
    </cofactor>
    <cofactor evidence="9">
        <name>Mn(2+)</name>
        <dbReference type="ChEBI" id="CHEBI:29035"/>
    </cofactor>
</comment>
<gene>
    <name evidence="9 10" type="primary">cas1</name>
    <name evidence="10" type="ORF">McpCs1_02350</name>
</gene>
<comment type="caution">
    <text evidence="10">The sequence shown here is derived from an EMBL/GenBank/DDBJ whole genome shotgun (WGS) entry which is preliminary data.</text>
</comment>
<dbReference type="GO" id="GO:0043571">
    <property type="term" value="P:maintenance of CRISPR repeat elements"/>
    <property type="evidence" value="ECO:0007669"/>
    <property type="project" value="UniProtKB-UniRule"/>
</dbReference>
<dbReference type="NCBIfam" id="TIGR00287">
    <property type="entry name" value="cas1"/>
    <property type="match status" value="1"/>
</dbReference>
<evidence type="ECO:0000256" key="4">
    <source>
        <dbReference type="ARBA" id="ARBA00022801"/>
    </source>
</evidence>
<dbReference type="InterPro" id="IPR050646">
    <property type="entry name" value="Cas1"/>
</dbReference>
<dbReference type="PANTHER" id="PTHR34353">
    <property type="entry name" value="CRISPR-ASSOCIATED ENDONUCLEASE CAS1 1"/>
    <property type="match status" value="1"/>
</dbReference>
<evidence type="ECO:0000256" key="3">
    <source>
        <dbReference type="ARBA" id="ARBA00022759"/>
    </source>
</evidence>
<keyword evidence="8 9" id="KW-0464">Manganese</keyword>
<evidence type="ECO:0000256" key="7">
    <source>
        <dbReference type="ARBA" id="ARBA00023125"/>
    </source>
</evidence>
<keyword evidence="1 9" id="KW-0540">Nuclease</keyword>
<dbReference type="Proteomes" id="UP001283212">
    <property type="component" value="Unassembled WGS sequence"/>
</dbReference>
<keyword evidence="2 9" id="KW-0479">Metal-binding</keyword>
<dbReference type="Pfam" id="PF01867">
    <property type="entry name" value="Cas_Cas1"/>
    <property type="match status" value="1"/>
</dbReference>
<evidence type="ECO:0000256" key="1">
    <source>
        <dbReference type="ARBA" id="ARBA00022722"/>
    </source>
</evidence>
<comment type="subunit">
    <text evidence="9">Homodimer, forms a heterotetramer with a Cas2 homodimer.</text>
</comment>
<comment type="similarity">
    <text evidence="9">Belongs to the CRISPR-associated endonuclease Cas1 family.</text>
</comment>
<evidence type="ECO:0000256" key="2">
    <source>
        <dbReference type="ARBA" id="ARBA00022723"/>
    </source>
</evidence>
<keyword evidence="5 9" id="KW-0460">Magnesium</keyword>
<proteinExistence type="inferred from homology"/>
<dbReference type="InterPro" id="IPR002729">
    <property type="entry name" value="CRISPR-assoc_Cas1"/>
</dbReference>
<dbReference type="AlphaFoldDB" id="A0AAE4SCV3"/>
<dbReference type="GO" id="GO:0046872">
    <property type="term" value="F:metal ion binding"/>
    <property type="evidence" value="ECO:0007669"/>
    <property type="project" value="UniProtKB-UniRule"/>
</dbReference>
<feature type="binding site" evidence="9">
    <location>
        <position position="241"/>
    </location>
    <ligand>
        <name>Mn(2+)</name>
        <dbReference type="ChEBI" id="CHEBI:29035"/>
    </ligand>
</feature>
<evidence type="ECO:0000256" key="9">
    <source>
        <dbReference type="HAMAP-Rule" id="MF_01470"/>
    </source>
</evidence>
<evidence type="ECO:0000256" key="6">
    <source>
        <dbReference type="ARBA" id="ARBA00023118"/>
    </source>
</evidence>
<dbReference type="EC" id="3.1.-.-" evidence="9"/>
<comment type="function">
    <text evidence="9">CRISPR (clustered regularly interspaced short palindromic repeat), is an adaptive immune system that provides protection against mobile genetic elements (viruses, transposable elements and conjugative plasmids). CRISPR clusters contain spacers, sequences complementary to antecedent mobile elements, and target invading nucleic acids. CRISPR clusters are transcribed and processed into CRISPR RNA (crRNA). Acts as a dsDNA endonuclease. Involved in the integration of spacer DNA into the CRISPR cassette.</text>
</comment>
<keyword evidence="11" id="KW-1185">Reference proteome</keyword>